<dbReference type="GO" id="GO:0003676">
    <property type="term" value="F:nucleic acid binding"/>
    <property type="evidence" value="ECO:0007669"/>
    <property type="project" value="InterPro"/>
</dbReference>
<dbReference type="PANTHER" id="PTHR47515">
    <property type="entry name" value="LOW CALCIUM RESPONSE LOCUS PROTEIN T"/>
    <property type="match status" value="1"/>
</dbReference>
<proteinExistence type="predicted"/>
<dbReference type="GO" id="GO:0015074">
    <property type="term" value="P:DNA integration"/>
    <property type="evidence" value="ECO:0007669"/>
    <property type="project" value="InterPro"/>
</dbReference>
<accession>A0A645GLE6</accession>
<comment type="caution">
    <text evidence="2">The sequence shown here is derived from an EMBL/GenBank/DDBJ whole genome shotgun (WGS) entry which is preliminary data.</text>
</comment>
<evidence type="ECO:0000259" key="1">
    <source>
        <dbReference type="PROSITE" id="PS50994"/>
    </source>
</evidence>
<gene>
    <name evidence="2" type="ORF">SDC9_175141</name>
</gene>
<protein>
    <recommendedName>
        <fullName evidence="1">Integrase catalytic domain-containing protein</fullName>
    </recommendedName>
</protein>
<dbReference type="InterPro" id="IPR001584">
    <property type="entry name" value="Integrase_cat-core"/>
</dbReference>
<dbReference type="PANTHER" id="PTHR47515:SF1">
    <property type="entry name" value="BLR2054 PROTEIN"/>
    <property type="match status" value="1"/>
</dbReference>
<reference evidence="2" key="1">
    <citation type="submission" date="2019-08" db="EMBL/GenBank/DDBJ databases">
        <authorList>
            <person name="Kucharzyk K."/>
            <person name="Murdoch R.W."/>
            <person name="Higgins S."/>
            <person name="Loffler F."/>
        </authorList>
    </citation>
    <scope>NUCLEOTIDE SEQUENCE</scope>
</reference>
<feature type="domain" description="Integrase catalytic" evidence="1">
    <location>
        <begin position="1"/>
        <end position="88"/>
    </location>
</feature>
<dbReference type="PROSITE" id="PS50994">
    <property type="entry name" value="INTEGRASE"/>
    <property type="match status" value="1"/>
</dbReference>
<name>A0A645GLE6_9ZZZZ</name>
<dbReference type="SUPFAM" id="SSF53098">
    <property type="entry name" value="Ribonuclease H-like"/>
    <property type="match status" value="1"/>
</dbReference>
<dbReference type="InterPro" id="IPR036397">
    <property type="entry name" value="RNaseH_sf"/>
</dbReference>
<sequence length="88" mass="9945">MLDTFSRESLAIYVDKSIKGELVCEALEKKAAYGLPQRIKADNGPEFIFWALDARAYFNKVSWIILVPVHRQTIHISNRSTAAFGMNA</sequence>
<evidence type="ECO:0000313" key="2">
    <source>
        <dbReference type="EMBL" id="MPN27707.1"/>
    </source>
</evidence>
<dbReference type="InterPro" id="IPR012337">
    <property type="entry name" value="RNaseH-like_sf"/>
</dbReference>
<dbReference type="AlphaFoldDB" id="A0A645GLE6"/>
<organism evidence="2">
    <name type="scientific">bioreactor metagenome</name>
    <dbReference type="NCBI Taxonomy" id="1076179"/>
    <lineage>
        <taxon>unclassified sequences</taxon>
        <taxon>metagenomes</taxon>
        <taxon>ecological metagenomes</taxon>
    </lineage>
</organism>
<dbReference type="Gene3D" id="3.30.420.10">
    <property type="entry name" value="Ribonuclease H-like superfamily/Ribonuclease H"/>
    <property type="match status" value="1"/>
</dbReference>
<dbReference type="EMBL" id="VSSQ01077693">
    <property type="protein sequence ID" value="MPN27707.1"/>
    <property type="molecule type" value="Genomic_DNA"/>
</dbReference>